<dbReference type="HOGENOM" id="CLU_2206187_0_0_11"/>
<dbReference type="STRING" id="656024.FsymDg_1271"/>
<organism evidence="1 2">
    <name type="scientific">Candidatus Protofrankia datiscae</name>
    <dbReference type="NCBI Taxonomy" id="2716812"/>
    <lineage>
        <taxon>Bacteria</taxon>
        <taxon>Bacillati</taxon>
        <taxon>Actinomycetota</taxon>
        <taxon>Actinomycetes</taxon>
        <taxon>Frankiales</taxon>
        <taxon>Frankiaceae</taxon>
        <taxon>Protofrankia</taxon>
    </lineage>
</organism>
<evidence type="ECO:0000313" key="1">
    <source>
        <dbReference type="EMBL" id="AEH08756.1"/>
    </source>
</evidence>
<dbReference type="Proteomes" id="UP000001549">
    <property type="component" value="Chromosome"/>
</dbReference>
<dbReference type="EMBL" id="CP002801">
    <property type="protein sequence ID" value="AEH08756.1"/>
    <property type="molecule type" value="Genomic_DNA"/>
</dbReference>
<evidence type="ECO:0000313" key="2">
    <source>
        <dbReference type="Proteomes" id="UP000001549"/>
    </source>
</evidence>
<dbReference type="AlphaFoldDB" id="F8B0D0"/>
<dbReference type="KEGG" id="fsy:FsymDg_1271"/>
<keyword evidence="2" id="KW-1185">Reference proteome</keyword>
<accession>F8B0D0</accession>
<protein>
    <submittedName>
        <fullName evidence="1">Uncharacterized protein</fullName>
    </submittedName>
</protein>
<sequence>MTGIGSRTGPVVMGAAGRLTLPACAEPGAPLPPLFAPVIEVGGSRYTAGLHTSPEEARVAGEALADVHPSVSMHGVVELLTAAVAAELASAHDVLEQMDIQRFGGTG</sequence>
<proteinExistence type="predicted"/>
<reference evidence="1 2" key="1">
    <citation type="submission" date="2011-05" db="EMBL/GenBank/DDBJ databases">
        <title>Complete sequence of chromosome of Frankia symbiont of Datisca glomerata.</title>
        <authorList>
            <consortium name="US DOE Joint Genome Institute"/>
            <person name="Lucas S."/>
            <person name="Han J."/>
            <person name="Lapidus A."/>
            <person name="Cheng J.-F."/>
            <person name="Goodwin L."/>
            <person name="Pitluck S."/>
            <person name="Peters L."/>
            <person name="Mikhailova N."/>
            <person name="Chertkov O."/>
            <person name="Teshima H."/>
            <person name="Han C."/>
            <person name="Tapia R."/>
            <person name="Land M."/>
            <person name="Hauser L."/>
            <person name="Kyrpides N."/>
            <person name="Ivanova N."/>
            <person name="Pagani I."/>
            <person name="Berry A."/>
            <person name="Pawlowski K."/>
            <person name="Persson T."/>
            <person name="Vanden Heuvel B."/>
            <person name="Benson D."/>
            <person name="Woyke T."/>
        </authorList>
    </citation>
    <scope>NUCLEOTIDE SEQUENCE [LARGE SCALE GENOMIC DNA]</scope>
    <source>
        <strain evidence="2">4085684</strain>
    </source>
</reference>
<gene>
    <name evidence="1" type="ordered locus">FsymDg_1271</name>
</gene>
<name>F8B0D0_9ACTN</name>